<dbReference type="SUPFAM" id="SSF48452">
    <property type="entry name" value="TPR-like"/>
    <property type="match status" value="1"/>
</dbReference>
<name>A0ABT3BD20_9RHOB</name>
<dbReference type="EC" id="3.4.24.-" evidence="9"/>
<dbReference type="PANTHER" id="PTHR22726:SF1">
    <property type="entry name" value="METALLOENDOPEPTIDASE OMA1, MITOCHONDRIAL"/>
    <property type="match status" value="1"/>
</dbReference>
<feature type="repeat" description="TPR" evidence="7">
    <location>
        <begin position="304"/>
        <end position="337"/>
    </location>
</feature>
<accession>A0ABT3BD20</accession>
<keyword evidence="5" id="KW-0862">Zinc</keyword>
<keyword evidence="6 9" id="KW-0482">Metalloprotease</keyword>
<evidence type="ECO:0000256" key="2">
    <source>
        <dbReference type="ARBA" id="ARBA00022670"/>
    </source>
</evidence>
<comment type="cofactor">
    <cofactor evidence="1">
        <name>Zn(2+)</name>
        <dbReference type="ChEBI" id="CHEBI:29105"/>
    </cofactor>
</comment>
<dbReference type="InterPro" id="IPR051156">
    <property type="entry name" value="Mito/Outer_Membr_Metalloprot"/>
</dbReference>
<dbReference type="InterPro" id="IPR001915">
    <property type="entry name" value="Peptidase_M48"/>
</dbReference>
<dbReference type="InterPro" id="IPR019734">
    <property type="entry name" value="TPR_rpt"/>
</dbReference>
<evidence type="ECO:0000256" key="1">
    <source>
        <dbReference type="ARBA" id="ARBA00001947"/>
    </source>
</evidence>
<evidence type="ECO:0000256" key="5">
    <source>
        <dbReference type="ARBA" id="ARBA00022833"/>
    </source>
</evidence>
<dbReference type="PROSITE" id="PS50005">
    <property type="entry name" value="TPR"/>
    <property type="match status" value="1"/>
</dbReference>
<dbReference type="Gene3D" id="1.25.40.10">
    <property type="entry name" value="Tetratricopeptide repeat domain"/>
    <property type="match status" value="1"/>
</dbReference>
<dbReference type="InterPro" id="IPR011990">
    <property type="entry name" value="TPR-like_helical_dom_sf"/>
</dbReference>
<evidence type="ECO:0000256" key="7">
    <source>
        <dbReference type="PROSITE-ProRule" id="PRU00339"/>
    </source>
</evidence>
<evidence type="ECO:0000256" key="3">
    <source>
        <dbReference type="ARBA" id="ARBA00022723"/>
    </source>
</evidence>
<dbReference type="EMBL" id="JALIEB010000003">
    <property type="protein sequence ID" value="MCV3271049.1"/>
    <property type="molecule type" value="Genomic_DNA"/>
</dbReference>
<dbReference type="GO" id="GO:0008237">
    <property type="term" value="F:metallopeptidase activity"/>
    <property type="evidence" value="ECO:0007669"/>
    <property type="project" value="UniProtKB-KW"/>
</dbReference>
<evidence type="ECO:0000256" key="6">
    <source>
        <dbReference type="ARBA" id="ARBA00023049"/>
    </source>
</evidence>
<dbReference type="Pfam" id="PF01435">
    <property type="entry name" value="Peptidase_M48"/>
    <property type="match status" value="1"/>
</dbReference>
<keyword evidence="3" id="KW-0479">Metal-binding</keyword>
<evidence type="ECO:0000259" key="8">
    <source>
        <dbReference type="Pfam" id="PF01435"/>
    </source>
</evidence>
<dbReference type="Gene3D" id="3.30.2010.10">
    <property type="entry name" value="Metalloproteases ('zincins'), catalytic domain"/>
    <property type="match status" value="1"/>
</dbReference>
<feature type="domain" description="Peptidase M48" evidence="8">
    <location>
        <begin position="40"/>
        <end position="223"/>
    </location>
</feature>
<gene>
    <name evidence="9" type="ORF">MUB52_06370</name>
</gene>
<reference evidence="9 10" key="1">
    <citation type="submission" date="2022-04" db="EMBL/GenBank/DDBJ databases">
        <title>Roseobacter sp. WL0113 is a bacterium isolated from neritic sediment.</title>
        <authorList>
            <person name="Wang L."/>
            <person name="He W."/>
            <person name="Zhang D.-F."/>
        </authorList>
    </citation>
    <scope>NUCLEOTIDE SEQUENCE [LARGE SCALE GENOMIC DNA]</scope>
    <source>
        <strain evidence="9 10">WL0113</strain>
    </source>
</reference>
<keyword evidence="4 9" id="KW-0378">Hydrolase</keyword>
<evidence type="ECO:0000313" key="9">
    <source>
        <dbReference type="EMBL" id="MCV3271049.1"/>
    </source>
</evidence>
<dbReference type="Pfam" id="PF14559">
    <property type="entry name" value="TPR_19"/>
    <property type="match status" value="1"/>
</dbReference>
<sequence length="444" mass="47706">MVFHLVFRLASIPALLIWLMAAPLQAQGLLRDADLEYGLKQLAAPILSAAGLNPHRVKVLVVNESSLNAFVVSNDAIFVHYGLINQMTSAPMLQAVLAHEAAHIANGHITRRMTNLASARTASGLGAALAVAAAAAGAGSAAGGIALGTQSSAQARFFKHTRAEEAAADQSGIRYLKAAGIDPQGMADVLNIFRGQEVLSESRQDPYLRSHPLSRDRFRAVEGFVAAYGNTGLPDADAAYWFERVKGKLSAYTRSPKWTLRRLKETPYADVRLLREAIAEHRQSRTTQALRAIDAAIAQRPTDPFLHDQRGQILLETRNFQAAAAAYGRAVQLAPNDALVLSGYGGALLATGEIGRATEVLEKARTIDFRDGSMLRDLSVAYAKSGQTGMAALVTAERYALTGRLEDAGIHAKRAVGLLPEGSGSWQRAQDVLIASERAEKKRR</sequence>
<keyword evidence="10" id="KW-1185">Reference proteome</keyword>
<protein>
    <submittedName>
        <fullName evidence="9">M48 family metalloprotease</fullName>
        <ecNumber evidence="9">3.4.24.-</ecNumber>
    </submittedName>
</protein>
<organism evidence="9 10">
    <name type="scientific">Roseobacter sinensis</name>
    <dbReference type="NCBI Taxonomy" id="2931391"/>
    <lineage>
        <taxon>Bacteria</taxon>
        <taxon>Pseudomonadati</taxon>
        <taxon>Pseudomonadota</taxon>
        <taxon>Alphaproteobacteria</taxon>
        <taxon>Rhodobacterales</taxon>
        <taxon>Roseobacteraceae</taxon>
        <taxon>Roseobacter</taxon>
    </lineage>
</organism>
<evidence type="ECO:0000256" key="4">
    <source>
        <dbReference type="ARBA" id="ARBA00022801"/>
    </source>
</evidence>
<dbReference type="RefSeq" id="WP_263843367.1">
    <property type="nucleotide sequence ID" value="NZ_JALIEB010000003.1"/>
</dbReference>
<dbReference type="Proteomes" id="UP001208690">
    <property type="component" value="Unassembled WGS sequence"/>
</dbReference>
<comment type="caution">
    <text evidence="9">The sequence shown here is derived from an EMBL/GenBank/DDBJ whole genome shotgun (WGS) entry which is preliminary data.</text>
</comment>
<proteinExistence type="predicted"/>
<dbReference type="PANTHER" id="PTHR22726">
    <property type="entry name" value="METALLOENDOPEPTIDASE OMA1"/>
    <property type="match status" value="1"/>
</dbReference>
<dbReference type="CDD" id="cd07324">
    <property type="entry name" value="M48C_Oma1-like"/>
    <property type="match status" value="1"/>
</dbReference>
<keyword evidence="2" id="KW-0645">Protease</keyword>
<keyword evidence="7" id="KW-0802">TPR repeat</keyword>
<evidence type="ECO:0000313" key="10">
    <source>
        <dbReference type="Proteomes" id="UP001208690"/>
    </source>
</evidence>